<dbReference type="SUPFAM" id="SSF82185">
    <property type="entry name" value="Histone H3 K4-specific methyltransferase SET7/9 N-terminal domain"/>
    <property type="match status" value="1"/>
</dbReference>
<name>K0TBQ7_THAOC</name>
<gene>
    <name evidence="2" type="ORF">THAOC_07736</name>
</gene>
<keyword evidence="3" id="KW-1185">Reference proteome</keyword>
<evidence type="ECO:0000313" key="2">
    <source>
        <dbReference type="EMBL" id="EJK70871.1"/>
    </source>
</evidence>
<protein>
    <submittedName>
        <fullName evidence="2">Uncharacterized protein</fullName>
    </submittedName>
</protein>
<sequence>MAFTDPRTGHRGTYTGQVNSVNHRPDGKGTVYYASGSIAEGTWRDGELVDDDSGSVGHGSVGHGSVGGGPGGARQVLGQPQRGHHPSARSGTPAPQP</sequence>
<proteinExistence type="predicted"/>
<comment type="caution">
    <text evidence="2">The sequence shown here is derived from an EMBL/GenBank/DDBJ whole genome shotgun (WGS) entry which is preliminary data.</text>
</comment>
<feature type="region of interest" description="Disordered" evidence="1">
    <location>
        <begin position="1"/>
        <end position="29"/>
    </location>
</feature>
<dbReference type="Proteomes" id="UP000266841">
    <property type="component" value="Unassembled WGS sequence"/>
</dbReference>
<organism evidence="2 3">
    <name type="scientific">Thalassiosira oceanica</name>
    <name type="common">Marine diatom</name>
    <dbReference type="NCBI Taxonomy" id="159749"/>
    <lineage>
        <taxon>Eukaryota</taxon>
        <taxon>Sar</taxon>
        <taxon>Stramenopiles</taxon>
        <taxon>Ochrophyta</taxon>
        <taxon>Bacillariophyta</taxon>
        <taxon>Coscinodiscophyceae</taxon>
        <taxon>Thalassiosirophycidae</taxon>
        <taxon>Thalassiosirales</taxon>
        <taxon>Thalassiosiraceae</taxon>
        <taxon>Thalassiosira</taxon>
    </lineage>
</organism>
<feature type="region of interest" description="Disordered" evidence="1">
    <location>
        <begin position="44"/>
        <end position="97"/>
    </location>
</feature>
<dbReference type="OrthoDB" id="10635051at2759"/>
<dbReference type="EMBL" id="AGNL01007945">
    <property type="protein sequence ID" value="EJK70871.1"/>
    <property type="molecule type" value="Genomic_DNA"/>
</dbReference>
<dbReference type="Gene3D" id="2.20.110.10">
    <property type="entry name" value="Histone H3 K4-specific methyltransferase SET7/9 N-terminal domain"/>
    <property type="match status" value="1"/>
</dbReference>
<evidence type="ECO:0000313" key="3">
    <source>
        <dbReference type="Proteomes" id="UP000266841"/>
    </source>
</evidence>
<feature type="compositionally biased region" description="Gly residues" evidence="1">
    <location>
        <begin position="56"/>
        <end position="72"/>
    </location>
</feature>
<feature type="non-terminal residue" evidence="2">
    <location>
        <position position="97"/>
    </location>
</feature>
<dbReference type="AlphaFoldDB" id="K0TBQ7"/>
<evidence type="ECO:0000256" key="1">
    <source>
        <dbReference type="SAM" id="MobiDB-lite"/>
    </source>
</evidence>
<accession>K0TBQ7</accession>
<reference evidence="2 3" key="1">
    <citation type="journal article" date="2012" name="Genome Biol.">
        <title>Genome and low-iron response of an oceanic diatom adapted to chronic iron limitation.</title>
        <authorList>
            <person name="Lommer M."/>
            <person name="Specht M."/>
            <person name="Roy A.S."/>
            <person name="Kraemer L."/>
            <person name="Andreson R."/>
            <person name="Gutowska M.A."/>
            <person name="Wolf J."/>
            <person name="Bergner S.V."/>
            <person name="Schilhabel M.B."/>
            <person name="Klostermeier U.C."/>
            <person name="Beiko R.G."/>
            <person name="Rosenstiel P."/>
            <person name="Hippler M."/>
            <person name="Laroche J."/>
        </authorList>
    </citation>
    <scope>NUCLEOTIDE SEQUENCE [LARGE SCALE GENOMIC DNA]</scope>
    <source>
        <strain evidence="2 3">CCMP1005</strain>
    </source>
</reference>